<reference evidence="1 2" key="1">
    <citation type="journal article" date="2018" name="Sci. Rep.">
        <title>Genomic signatures of local adaptation to the degree of environmental predictability in rotifers.</title>
        <authorList>
            <person name="Franch-Gras L."/>
            <person name="Hahn C."/>
            <person name="Garcia-Roger E.M."/>
            <person name="Carmona M.J."/>
            <person name="Serra M."/>
            <person name="Gomez A."/>
        </authorList>
    </citation>
    <scope>NUCLEOTIDE SEQUENCE [LARGE SCALE GENOMIC DNA]</scope>
    <source>
        <strain evidence="1">HYR1</strain>
    </source>
</reference>
<gene>
    <name evidence="1" type="ORF">BpHYR1_051618</name>
</gene>
<sequence>MEKSHNKLVFEMNFHQNLKNSSRVVLINENEQKIQIRLQLNTEMRISHLLYLTSSKLRKFQKEEKNKLRSINKDNYVPFLNYKK</sequence>
<evidence type="ECO:0000313" key="1">
    <source>
        <dbReference type="EMBL" id="RNA16700.1"/>
    </source>
</evidence>
<dbReference type="AlphaFoldDB" id="A0A3M7QZC0"/>
<keyword evidence="2" id="KW-1185">Reference proteome</keyword>
<proteinExistence type="predicted"/>
<protein>
    <submittedName>
        <fullName evidence="1">Uncharacterized protein</fullName>
    </submittedName>
</protein>
<organism evidence="1 2">
    <name type="scientific">Brachionus plicatilis</name>
    <name type="common">Marine rotifer</name>
    <name type="synonym">Brachionus muelleri</name>
    <dbReference type="NCBI Taxonomy" id="10195"/>
    <lineage>
        <taxon>Eukaryota</taxon>
        <taxon>Metazoa</taxon>
        <taxon>Spiralia</taxon>
        <taxon>Gnathifera</taxon>
        <taxon>Rotifera</taxon>
        <taxon>Eurotatoria</taxon>
        <taxon>Monogononta</taxon>
        <taxon>Pseudotrocha</taxon>
        <taxon>Ploima</taxon>
        <taxon>Brachionidae</taxon>
        <taxon>Brachionus</taxon>
    </lineage>
</organism>
<dbReference type="EMBL" id="REGN01004651">
    <property type="protein sequence ID" value="RNA16700.1"/>
    <property type="molecule type" value="Genomic_DNA"/>
</dbReference>
<name>A0A3M7QZC0_BRAPC</name>
<accession>A0A3M7QZC0</accession>
<evidence type="ECO:0000313" key="2">
    <source>
        <dbReference type="Proteomes" id="UP000276133"/>
    </source>
</evidence>
<dbReference type="Proteomes" id="UP000276133">
    <property type="component" value="Unassembled WGS sequence"/>
</dbReference>
<comment type="caution">
    <text evidence="1">The sequence shown here is derived from an EMBL/GenBank/DDBJ whole genome shotgun (WGS) entry which is preliminary data.</text>
</comment>